<evidence type="ECO:0000256" key="1">
    <source>
        <dbReference type="SAM" id="Phobius"/>
    </source>
</evidence>
<proteinExistence type="predicted"/>
<dbReference type="Proteomes" id="UP001254848">
    <property type="component" value="Unassembled WGS sequence"/>
</dbReference>
<feature type="transmembrane region" description="Helical" evidence="1">
    <location>
        <begin position="36"/>
        <end position="53"/>
    </location>
</feature>
<keyword evidence="1" id="KW-0812">Transmembrane</keyword>
<feature type="transmembrane region" description="Helical" evidence="1">
    <location>
        <begin position="60"/>
        <end position="77"/>
    </location>
</feature>
<gene>
    <name evidence="2" type="ORF">Q4T40_05855</name>
</gene>
<name>A0ABU3NVC3_9FIRM</name>
<protein>
    <submittedName>
        <fullName evidence="2">Uncharacterized protein</fullName>
    </submittedName>
</protein>
<reference evidence="2 3" key="1">
    <citation type="submission" date="2023-07" db="EMBL/GenBank/DDBJ databases">
        <title>The novel representative of Negativicutes class, Anaeroselena agilis gen. nov. sp. nov.</title>
        <authorList>
            <person name="Prokofeva M.I."/>
            <person name="Elcheninov A.G."/>
            <person name="Klyukina A."/>
            <person name="Kublanov I.V."/>
            <person name="Frolov E.N."/>
            <person name="Podosokorskaya O.A."/>
        </authorList>
    </citation>
    <scope>NUCLEOTIDE SEQUENCE [LARGE SCALE GENOMIC DNA]</scope>
    <source>
        <strain evidence="2 3">4137-cl</strain>
    </source>
</reference>
<evidence type="ECO:0000313" key="2">
    <source>
        <dbReference type="EMBL" id="MDT8900762.1"/>
    </source>
</evidence>
<evidence type="ECO:0000313" key="3">
    <source>
        <dbReference type="Proteomes" id="UP001254848"/>
    </source>
</evidence>
<keyword evidence="3" id="KW-1185">Reference proteome</keyword>
<keyword evidence="1" id="KW-0472">Membrane</keyword>
<feature type="transmembrane region" description="Helical" evidence="1">
    <location>
        <begin position="89"/>
        <end position="106"/>
    </location>
</feature>
<dbReference type="RefSeq" id="WP_413779297.1">
    <property type="nucleotide sequence ID" value="NZ_JAUOZS010000001.1"/>
</dbReference>
<keyword evidence="1" id="KW-1133">Transmembrane helix</keyword>
<organism evidence="2 3">
    <name type="scientific">Anaeroselena agilis</name>
    <dbReference type="NCBI Taxonomy" id="3063788"/>
    <lineage>
        <taxon>Bacteria</taxon>
        <taxon>Bacillati</taxon>
        <taxon>Bacillota</taxon>
        <taxon>Negativicutes</taxon>
        <taxon>Acetonemataceae</taxon>
        <taxon>Anaeroselena</taxon>
    </lineage>
</organism>
<comment type="caution">
    <text evidence="2">The sequence shown here is derived from an EMBL/GenBank/DDBJ whole genome shotgun (WGS) entry which is preliminary data.</text>
</comment>
<sequence>MTKPLRVIYSAIFFFILECINYYITGDINVPTDNNLIWFEAGFLSLVFGVFLIEHIQTKPTDAIISAVALFFTTYTLKNPPYIEWWQVLQWLCGIVFLLSILLMSIEKSTFETNPIIRRVSRTALFDY</sequence>
<feature type="transmembrane region" description="Helical" evidence="1">
    <location>
        <begin position="7"/>
        <end position="24"/>
    </location>
</feature>
<dbReference type="EMBL" id="JAUOZS010000001">
    <property type="protein sequence ID" value="MDT8900762.1"/>
    <property type="molecule type" value="Genomic_DNA"/>
</dbReference>
<accession>A0ABU3NVC3</accession>